<dbReference type="PANTHER" id="PTHR43777">
    <property type="entry name" value="MOLYBDENUM COFACTOR CYTIDYLYLTRANSFERASE"/>
    <property type="match status" value="1"/>
</dbReference>
<feature type="compositionally biased region" description="Basic residues" evidence="1">
    <location>
        <begin position="218"/>
        <end position="227"/>
    </location>
</feature>
<dbReference type="Proteomes" id="UP000295573">
    <property type="component" value="Unassembled WGS sequence"/>
</dbReference>
<dbReference type="GO" id="GO:0016779">
    <property type="term" value="F:nucleotidyltransferase activity"/>
    <property type="evidence" value="ECO:0007669"/>
    <property type="project" value="UniProtKB-KW"/>
</dbReference>
<organism evidence="3 4">
    <name type="scientific">Kribbella antiqua</name>
    <dbReference type="NCBI Taxonomy" id="2512217"/>
    <lineage>
        <taxon>Bacteria</taxon>
        <taxon>Bacillati</taxon>
        <taxon>Actinomycetota</taxon>
        <taxon>Actinomycetes</taxon>
        <taxon>Propionibacteriales</taxon>
        <taxon>Kribbellaceae</taxon>
        <taxon>Kribbella</taxon>
    </lineage>
</organism>
<keyword evidence="3" id="KW-0808">Transferase</keyword>
<proteinExistence type="predicted"/>
<dbReference type="EMBL" id="SLWR01000004">
    <property type="protein sequence ID" value="TCO48261.1"/>
    <property type="molecule type" value="Genomic_DNA"/>
</dbReference>
<keyword evidence="3" id="KW-0548">Nucleotidyltransferase</keyword>
<dbReference type="OrthoDB" id="285216at2"/>
<dbReference type="AlphaFoldDB" id="A0A4R2IS05"/>
<dbReference type="RefSeq" id="WP_132147998.1">
    <property type="nucleotide sequence ID" value="NZ_SLWR01000004.1"/>
</dbReference>
<dbReference type="PANTHER" id="PTHR43777:SF1">
    <property type="entry name" value="MOLYBDENUM COFACTOR CYTIDYLYLTRANSFERASE"/>
    <property type="match status" value="1"/>
</dbReference>
<gene>
    <name evidence="3" type="ORF">EV646_10478</name>
</gene>
<evidence type="ECO:0000259" key="2">
    <source>
        <dbReference type="Pfam" id="PF12804"/>
    </source>
</evidence>
<dbReference type="InterPro" id="IPR025877">
    <property type="entry name" value="MobA-like_NTP_Trfase"/>
</dbReference>
<reference evidence="3 4" key="1">
    <citation type="journal article" date="2015" name="Stand. Genomic Sci.">
        <title>Genomic Encyclopedia of Bacterial and Archaeal Type Strains, Phase III: the genomes of soil and plant-associated and newly described type strains.</title>
        <authorList>
            <person name="Whitman W.B."/>
            <person name="Woyke T."/>
            <person name="Klenk H.P."/>
            <person name="Zhou Y."/>
            <person name="Lilburn T.G."/>
            <person name="Beck B.J."/>
            <person name="De Vos P."/>
            <person name="Vandamme P."/>
            <person name="Eisen J.A."/>
            <person name="Garrity G."/>
            <person name="Hugenholtz P."/>
            <person name="Kyrpides N.C."/>
        </authorList>
    </citation>
    <scope>NUCLEOTIDE SEQUENCE [LARGE SCALE GENOMIC DNA]</scope>
    <source>
        <strain evidence="3 4">VKM Ac-2541</strain>
    </source>
</reference>
<evidence type="ECO:0000313" key="3">
    <source>
        <dbReference type="EMBL" id="TCO48261.1"/>
    </source>
</evidence>
<accession>A0A4R2IS05</accession>
<dbReference type="CDD" id="cd04182">
    <property type="entry name" value="GT_2_like_f"/>
    <property type="match status" value="1"/>
</dbReference>
<feature type="domain" description="MobA-like NTP transferase" evidence="2">
    <location>
        <begin position="5"/>
        <end position="161"/>
    </location>
</feature>
<dbReference type="Gene3D" id="3.90.550.10">
    <property type="entry name" value="Spore Coat Polysaccharide Biosynthesis Protein SpsA, Chain A"/>
    <property type="match status" value="1"/>
</dbReference>
<dbReference type="SUPFAM" id="SSF53448">
    <property type="entry name" value="Nucleotide-diphospho-sugar transferases"/>
    <property type="match status" value="1"/>
</dbReference>
<keyword evidence="4" id="KW-1185">Reference proteome</keyword>
<dbReference type="Pfam" id="PF12804">
    <property type="entry name" value="NTP_transf_3"/>
    <property type="match status" value="1"/>
</dbReference>
<sequence>MFVTGLLLAAESSPHLGVPRQLLSYHGDTLLGASLDTARECGFDQLIVTLGSASEQIHDRVNLDGVRVVESPHADTGSSSIVPAMDAIDRRTDGIVVLLGDQPGVTSATVWSLVAEVAGPATPIGVSRYDDGHGNPCWFGRELFGELRQLRSDADLWELIELSRYPVTQVDAIGNVPLRVETWDDYRSLVSGYSPARGAITPGAFDDSPHPTPLATRGAHRRHRAAP</sequence>
<protein>
    <submittedName>
        <fullName evidence="3">Molybdenum cofactor cytidylyltransferase</fullName>
    </submittedName>
</protein>
<feature type="region of interest" description="Disordered" evidence="1">
    <location>
        <begin position="200"/>
        <end position="227"/>
    </location>
</feature>
<dbReference type="InterPro" id="IPR029044">
    <property type="entry name" value="Nucleotide-diphossugar_trans"/>
</dbReference>
<name>A0A4R2IS05_9ACTN</name>
<comment type="caution">
    <text evidence="3">The sequence shown here is derived from an EMBL/GenBank/DDBJ whole genome shotgun (WGS) entry which is preliminary data.</text>
</comment>
<evidence type="ECO:0000313" key="4">
    <source>
        <dbReference type="Proteomes" id="UP000295573"/>
    </source>
</evidence>
<evidence type="ECO:0000256" key="1">
    <source>
        <dbReference type="SAM" id="MobiDB-lite"/>
    </source>
</evidence>